<evidence type="ECO:0000256" key="6">
    <source>
        <dbReference type="PROSITE-ProRule" id="PRU00278"/>
    </source>
</evidence>
<accession>A0ABV8GYT9</accession>
<feature type="domain" description="PpiC" evidence="7">
    <location>
        <begin position="162"/>
        <end position="254"/>
    </location>
</feature>
<dbReference type="InterPro" id="IPR050245">
    <property type="entry name" value="PrsA_foldase"/>
</dbReference>
<protein>
    <recommendedName>
        <fullName evidence="2">peptidylprolyl isomerase</fullName>
        <ecNumber evidence="2">5.2.1.8</ecNumber>
    </recommendedName>
</protein>
<dbReference type="RefSeq" id="WP_379496606.1">
    <property type="nucleotide sequence ID" value="NZ_JBHSAO010000007.1"/>
</dbReference>
<evidence type="ECO:0000313" key="9">
    <source>
        <dbReference type="Proteomes" id="UP001595772"/>
    </source>
</evidence>
<comment type="caution">
    <text evidence="8">The sequence shown here is derived from an EMBL/GenBank/DDBJ whole genome shotgun (WGS) entry which is preliminary data.</text>
</comment>
<evidence type="ECO:0000256" key="2">
    <source>
        <dbReference type="ARBA" id="ARBA00013194"/>
    </source>
</evidence>
<name>A0ABV8GYT9_9BACI</name>
<evidence type="ECO:0000313" key="8">
    <source>
        <dbReference type="EMBL" id="MFC4024101.1"/>
    </source>
</evidence>
<sequence>MSKKLLLGIVVVLLITNIASLLFWNQEENTVISENDEMEIKQNEPVATIGEEEISYQQWVDKLRSAHGQKQLKKMVDRVVVNQLAQEENIEIDEKMMQREISFLYTMQDIMTEEESEREEEKWREDIIYRYQLQQLLTADASIPEEELQTYYDTYGEQYNFSSSIKLSHILVDDFETAEKVFAELEQGAKFELLAREYSIDEETKNTGGYLGSIYTSSQFLPSSYEEEALEMDDHTYSEPFQAENGVAIIYLHKELPEIKFTYEEIKPYMESELALQELGQTLNADPLWEELDIEWIYGQ</sequence>
<dbReference type="InterPro" id="IPR023058">
    <property type="entry name" value="PPIase_PpiC_CS"/>
</dbReference>
<dbReference type="InterPro" id="IPR046357">
    <property type="entry name" value="PPIase_dom_sf"/>
</dbReference>
<keyword evidence="9" id="KW-1185">Reference proteome</keyword>
<dbReference type="Pfam" id="PF00639">
    <property type="entry name" value="Rotamase"/>
    <property type="match status" value="1"/>
</dbReference>
<dbReference type="PANTHER" id="PTHR47245:SF1">
    <property type="entry name" value="FOLDASE PROTEIN PRSA"/>
    <property type="match status" value="1"/>
</dbReference>
<dbReference type="SUPFAM" id="SSF109998">
    <property type="entry name" value="Triger factor/SurA peptide-binding domain-like"/>
    <property type="match status" value="1"/>
</dbReference>
<comment type="catalytic activity">
    <reaction evidence="1">
        <text>[protein]-peptidylproline (omega=180) = [protein]-peptidylproline (omega=0)</text>
        <dbReference type="Rhea" id="RHEA:16237"/>
        <dbReference type="Rhea" id="RHEA-COMP:10747"/>
        <dbReference type="Rhea" id="RHEA-COMP:10748"/>
        <dbReference type="ChEBI" id="CHEBI:83833"/>
        <dbReference type="ChEBI" id="CHEBI:83834"/>
        <dbReference type="EC" id="5.2.1.8"/>
    </reaction>
</comment>
<organism evidence="8 9">
    <name type="scientific">Oceanobacillus longus</name>
    <dbReference type="NCBI Taxonomy" id="930120"/>
    <lineage>
        <taxon>Bacteria</taxon>
        <taxon>Bacillati</taxon>
        <taxon>Bacillota</taxon>
        <taxon>Bacilli</taxon>
        <taxon>Bacillales</taxon>
        <taxon>Bacillaceae</taxon>
        <taxon>Oceanobacillus</taxon>
    </lineage>
</organism>
<keyword evidence="5 6" id="KW-0413">Isomerase</keyword>
<evidence type="ECO:0000256" key="4">
    <source>
        <dbReference type="ARBA" id="ARBA00023110"/>
    </source>
</evidence>
<dbReference type="PANTHER" id="PTHR47245">
    <property type="entry name" value="PEPTIDYLPROLYL ISOMERASE"/>
    <property type="match status" value="1"/>
</dbReference>
<proteinExistence type="predicted"/>
<gene>
    <name evidence="8" type="ORF">ACFOUV_09875</name>
</gene>
<dbReference type="EC" id="5.2.1.8" evidence="2"/>
<dbReference type="Proteomes" id="UP001595772">
    <property type="component" value="Unassembled WGS sequence"/>
</dbReference>
<dbReference type="InterPro" id="IPR000297">
    <property type="entry name" value="PPIase_PpiC"/>
</dbReference>
<evidence type="ECO:0000256" key="3">
    <source>
        <dbReference type="ARBA" id="ARBA00022729"/>
    </source>
</evidence>
<dbReference type="GO" id="GO:0016853">
    <property type="term" value="F:isomerase activity"/>
    <property type="evidence" value="ECO:0007669"/>
    <property type="project" value="UniProtKB-KW"/>
</dbReference>
<dbReference type="InterPro" id="IPR027304">
    <property type="entry name" value="Trigger_fact/SurA_dom_sf"/>
</dbReference>
<dbReference type="EMBL" id="JBHSAO010000007">
    <property type="protein sequence ID" value="MFC4024101.1"/>
    <property type="molecule type" value="Genomic_DNA"/>
</dbReference>
<dbReference type="SUPFAM" id="SSF54534">
    <property type="entry name" value="FKBP-like"/>
    <property type="match status" value="1"/>
</dbReference>
<dbReference type="PROSITE" id="PS01096">
    <property type="entry name" value="PPIC_PPIASE_1"/>
    <property type="match status" value="1"/>
</dbReference>
<keyword evidence="3" id="KW-0732">Signal</keyword>
<evidence type="ECO:0000259" key="7">
    <source>
        <dbReference type="PROSITE" id="PS50198"/>
    </source>
</evidence>
<dbReference type="Gene3D" id="3.10.50.40">
    <property type="match status" value="1"/>
</dbReference>
<evidence type="ECO:0000256" key="1">
    <source>
        <dbReference type="ARBA" id="ARBA00000971"/>
    </source>
</evidence>
<reference evidence="9" key="1">
    <citation type="journal article" date="2019" name="Int. J. Syst. Evol. Microbiol.">
        <title>The Global Catalogue of Microorganisms (GCM) 10K type strain sequencing project: providing services to taxonomists for standard genome sequencing and annotation.</title>
        <authorList>
            <consortium name="The Broad Institute Genomics Platform"/>
            <consortium name="The Broad Institute Genome Sequencing Center for Infectious Disease"/>
            <person name="Wu L."/>
            <person name="Ma J."/>
        </authorList>
    </citation>
    <scope>NUCLEOTIDE SEQUENCE [LARGE SCALE GENOMIC DNA]</scope>
    <source>
        <strain evidence="9">IBRC-M 10703</strain>
    </source>
</reference>
<keyword evidence="4 6" id="KW-0697">Rotamase</keyword>
<evidence type="ECO:0000256" key="5">
    <source>
        <dbReference type="ARBA" id="ARBA00023235"/>
    </source>
</evidence>
<dbReference type="PROSITE" id="PS50198">
    <property type="entry name" value="PPIC_PPIASE_2"/>
    <property type="match status" value="1"/>
</dbReference>